<name>A0A1R0F6R3_9HYPH</name>
<dbReference type="InterPro" id="IPR006439">
    <property type="entry name" value="HAD-SF_hydro_IA"/>
</dbReference>
<dbReference type="EC" id="3.1.3.18" evidence="1"/>
<comment type="caution">
    <text evidence="1">The sequence shown here is derived from an EMBL/GenBank/DDBJ whole genome shotgun (WGS) entry which is preliminary data.</text>
</comment>
<gene>
    <name evidence="1" type="ORF">PEB0149_000570</name>
</gene>
<dbReference type="GO" id="GO:0006281">
    <property type="term" value="P:DNA repair"/>
    <property type="evidence" value="ECO:0007669"/>
    <property type="project" value="TreeGrafter"/>
</dbReference>
<protein>
    <submittedName>
        <fullName evidence="1">Phosphoglycolate phosphatase</fullName>
        <ecNumber evidence="1">3.1.3.18</ecNumber>
    </submittedName>
</protein>
<dbReference type="EMBL" id="LXYT01000003">
    <property type="protein sequence ID" value="OLY42651.1"/>
    <property type="molecule type" value="Genomic_DNA"/>
</dbReference>
<dbReference type="SFLD" id="SFLDG01129">
    <property type="entry name" value="C1.5:_HAD__Beta-PGM__Phosphata"/>
    <property type="match status" value="1"/>
</dbReference>
<dbReference type="SFLD" id="SFLDS00003">
    <property type="entry name" value="Haloacid_Dehalogenase"/>
    <property type="match status" value="1"/>
</dbReference>
<dbReference type="NCBIfam" id="TIGR01549">
    <property type="entry name" value="HAD-SF-IA-v1"/>
    <property type="match status" value="1"/>
</dbReference>
<organism evidence="1 2">
    <name type="scientific">Bartonella apis</name>
    <dbReference type="NCBI Taxonomy" id="1686310"/>
    <lineage>
        <taxon>Bacteria</taxon>
        <taxon>Pseudomonadati</taxon>
        <taxon>Pseudomonadota</taxon>
        <taxon>Alphaproteobacteria</taxon>
        <taxon>Hyphomicrobiales</taxon>
        <taxon>Bartonellaceae</taxon>
        <taxon>Bartonella</taxon>
    </lineage>
</organism>
<dbReference type="Pfam" id="PF13419">
    <property type="entry name" value="HAD_2"/>
    <property type="match status" value="1"/>
</dbReference>
<dbReference type="Gene3D" id="3.40.50.1000">
    <property type="entry name" value="HAD superfamily/HAD-like"/>
    <property type="match status" value="1"/>
</dbReference>
<keyword evidence="1" id="KW-0378">Hydrolase</keyword>
<dbReference type="InterPro" id="IPR041492">
    <property type="entry name" value="HAD_2"/>
</dbReference>
<dbReference type="Gene3D" id="1.10.150.240">
    <property type="entry name" value="Putative phosphatase, domain 2"/>
    <property type="match status" value="1"/>
</dbReference>
<dbReference type="SUPFAM" id="SSF56784">
    <property type="entry name" value="HAD-like"/>
    <property type="match status" value="1"/>
</dbReference>
<dbReference type="InterPro" id="IPR023214">
    <property type="entry name" value="HAD_sf"/>
</dbReference>
<dbReference type="InterPro" id="IPR036412">
    <property type="entry name" value="HAD-like_sf"/>
</dbReference>
<dbReference type="GO" id="GO:0008967">
    <property type="term" value="F:phosphoglycolate phosphatase activity"/>
    <property type="evidence" value="ECO:0007669"/>
    <property type="project" value="UniProtKB-EC"/>
</dbReference>
<proteinExistence type="predicted"/>
<accession>A0A1R0F6R3</accession>
<dbReference type="Proteomes" id="UP000187344">
    <property type="component" value="Unassembled WGS sequence"/>
</dbReference>
<dbReference type="InterPro" id="IPR050155">
    <property type="entry name" value="HAD-like_hydrolase_sf"/>
</dbReference>
<sequence>MTDKPLRLALFDCDGTLVDSAFAIQRAMVQVFEKFSYKEPDLDETKLVIGLSLDRAIARLLDRPVDDEILEMVTAYKQIFAKNRGDISFNEPLFPGILEMLTTLEHKDDVLLGIVTGKSRLGIDKILEAYKLHCFITIKTADECPSKPDPTMVIESCKQTGVLPENTYVIGDSIFDMQMAKLAHAKAIGVFWGYNTPEALKEAGADKLVREPKDIISILESDNNA</sequence>
<reference evidence="1 2" key="1">
    <citation type="submission" date="2016-12" db="EMBL/GenBank/DDBJ databases">
        <title>Comparative genomics of Bartonella apis.</title>
        <authorList>
            <person name="Engel P."/>
        </authorList>
    </citation>
    <scope>NUCLEOTIDE SEQUENCE [LARGE SCALE GENOMIC DNA]</scope>
    <source>
        <strain evidence="1 2">PEB0149</strain>
    </source>
</reference>
<dbReference type="SFLD" id="SFLDG01135">
    <property type="entry name" value="C1.5.6:_HAD__Beta-PGM__Phospha"/>
    <property type="match status" value="1"/>
</dbReference>
<dbReference type="OrthoDB" id="9782449at2"/>
<dbReference type="InterPro" id="IPR023198">
    <property type="entry name" value="PGP-like_dom2"/>
</dbReference>
<keyword evidence="2" id="KW-1185">Reference proteome</keyword>
<dbReference type="RefSeq" id="WP_075870507.1">
    <property type="nucleotide sequence ID" value="NZ_CALYQA010000008.1"/>
</dbReference>
<evidence type="ECO:0000313" key="2">
    <source>
        <dbReference type="Proteomes" id="UP000187344"/>
    </source>
</evidence>
<dbReference type="AlphaFoldDB" id="A0A1R0F6R3"/>
<dbReference type="PANTHER" id="PTHR43434">
    <property type="entry name" value="PHOSPHOGLYCOLATE PHOSPHATASE"/>
    <property type="match status" value="1"/>
</dbReference>
<dbReference type="GO" id="GO:0005829">
    <property type="term" value="C:cytosol"/>
    <property type="evidence" value="ECO:0007669"/>
    <property type="project" value="TreeGrafter"/>
</dbReference>
<evidence type="ECO:0000313" key="1">
    <source>
        <dbReference type="EMBL" id="OLY42651.1"/>
    </source>
</evidence>
<dbReference type="PANTHER" id="PTHR43434:SF24">
    <property type="entry name" value="HYDROLASE-RELATED"/>
    <property type="match status" value="1"/>
</dbReference>